<sequence length="575" mass="63728">MSSFYSFAIDIRPAASSFPGPVESGVGNAETPVSLKSLSSDLDRYEAVDDRGRHLLLLGNLFDRTANRIVSPSDFSQILREQDPIQALLVDYWGRYVAVLHHAPTGHVELVRDPSGQVPCYYRQDIGQLHVAHDADRLFVEAGVPDPDWSILARHLRNPMVRTNETCLHSVSELLPGLCVTWSADRLTCKPRWIPQIEANLIEKPVEAIADRLKREIENATTAWARRFPRPLLGLSGGLDSSVIAASLRAHESDVNCLNAVFGTGRGDERSYAAAVAGMYGFPLHQVLLKVHDIDYSRSLASAKPRPLSSAFTQAIDRASADVADVCLADAHFSGGGGDNIFAFIHSSYPATDCLLDTGFGAKYRSTISNLTRMTGCDMWQILARSIRHGVFAHRPFAHRVDVRFLGEKNADALPVHPWIERGGKRRPGKRQHIAATLEAIHFTEFLNIGGRPTIYPLLSQPLMEYCLSIPVWRWSHKGVDRSLVREAFRRMLPDEIIARRTKGSFGQLFEAGFMRNIGVIRSMLADGQLAAQGLLDRAACLDALSRPEKLRPEVMSRLALFVDAEAWLAGRSAR</sequence>
<dbReference type="EC" id="6.3.5.4" evidence="2"/>
<comment type="pathway">
    <text evidence="1">Amino-acid biosynthesis; L-asparagine biosynthesis; L-asparagine from L-aspartate (L-Gln route): step 1/1.</text>
</comment>
<evidence type="ECO:0000256" key="3">
    <source>
        <dbReference type="ARBA" id="ARBA00048741"/>
    </source>
</evidence>
<dbReference type="EMBL" id="JABBFV010000025">
    <property type="protein sequence ID" value="NML12719.1"/>
    <property type="molecule type" value="Genomic_DNA"/>
</dbReference>
<feature type="domain" description="Asparagine synthetase" evidence="4">
    <location>
        <begin position="455"/>
        <end position="569"/>
    </location>
</feature>
<dbReference type="GO" id="GO:0005829">
    <property type="term" value="C:cytosol"/>
    <property type="evidence" value="ECO:0007669"/>
    <property type="project" value="TreeGrafter"/>
</dbReference>
<keyword evidence="6" id="KW-1185">Reference proteome</keyword>
<feature type="domain" description="Asparagine synthetase" evidence="4">
    <location>
        <begin position="234"/>
        <end position="359"/>
    </location>
</feature>
<dbReference type="GO" id="GO:0004066">
    <property type="term" value="F:asparagine synthase (glutamine-hydrolyzing) activity"/>
    <property type="evidence" value="ECO:0007669"/>
    <property type="project" value="UniProtKB-EC"/>
</dbReference>
<dbReference type="InterPro" id="IPR029055">
    <property type="entry name" value="Ntn_hydrolases_N"/>
</dbReference>
<evidence type="ECO:0000256" key="2">
    <source>
        <dbReference type="ARBA" id="ARBA00012737"/>
    </source>
</evidence>
<comment type="catalytic activity">
    <reaction evidence="3">
        <text>L-aspartate + L-glutamine + ATP + H2O = L-asparagine + L-glutamate + AMP + diphosphate + H(+)</text>
        <dbReference type="Rhea" id="RHEA:12228"/>
        <dbReference type="ChEBI" id="CHEBI:15377"/>
        <dbReference type="ChEBI" id="CHEBI:15378"/>
        <dbReference type="ChEBI" id="CHEBI:29985"/>
        <dbReference type="ChEBI" id="CHEBI:29991"/>
        <dbReference type="ChEBI" id="CHEBI:30616"/>
        <dbReference type="ChEBI" id="CHEBI:33019"/>
        <dbReference type="ChEBI" id="CHEBI:58048"/>
        <dbReference type="ChEBI" id="CHEBI:58359"/>
        <dbReference type="ChEBI" id="CHEBI:456215"/>
        <dbReference type="EC" id="6.3.5.4"/>
    </reaction>
</comment>
<dbReference type="SUPFAM" id="SSF52402">
    <property type="entry name" value="Adenine nucleotide alpha hydrolases-like"/>
    <property type="match status" value="1"/>
</dbReference>
<dbReference type="AlphaFoldDB" id="A0A7X9WZG0"/>
<dbReference type="InterPro" id="IPR014729">
    <property type="entry name" value="Rossmann-like_a/b/a_fold"/>
</dbReference>
<evidence type="ECO:0000313" key="5">
    <source>
        <dbReference type="EMBL" id="NML12719.1"/>
    </source>
</evidence>
<dbReference type="Gene3D" id="3.40.50.620">
    <property type="entry name" value="HUPs"/>
    <property type="match status" value="1"/>
</dbReference>
<dbReference type="PANTHER" id="PTHR43284">
    <property type="entry name" value="ASPARAGINE SYNTHETASE (GLUTAMINE-HYDROLYZING)"/>
    <property type="match status" value="1"/>
</dbReference>
<name>A0A7X9WZG0_9SPHN</name>
<reference evidence="5 6" key="1">
    <citation type="submission" date="2020-04" db="EMBL/GenBank/DDBJ databases">
        <title>Sphingobium sp. AR-3-1 isolated from Arctic soil.</title>
        <authorList>
            <person name="Dahal R.H."/>
            <person name="Chaudhary D.K."/>
        </authorList>
    </citation>
    <scope>NUCLEOTIDE SEQUENCE [LARGE SCALE GENOMIC DNA]</scope>
    <source>
        <strain evidence="5 6">AR-3-1</strain>
    </source>
</reference>
<organism evidence="5 6">
    <name type="scientific">Sphingobium psychrophilum</name>
    <dbReference type="NCBI Taxonomy" id="2728834"/>
    <lineage>
        <taxon>Bacteria</taxon>
        <taxon>Pseudomonadati</taxon>
        <taxon>Pseudomonadota</taxon>
        <taxon>Alphaproteobacteria</taxon>
        <taxon>Sphingomonadales</taxon>
        <taxon>Sphingomonadaceae</taxon>
        <taxon>Sphingobium</taxon>
    </lineage>
</organism>
<dbReference type="SUPFAM" id="SSF56235">
    <property type="entry name" value="N-terminal nucleophile aminohydrolases (Ntn hydrolases)"/>
    <property type="match status" value="1"/>
</dbReference>
<accession>A0A7X9WZG0</accession>
<dbReference type="RefSeq" id="WP_169575070.1">
    <property type="nucleotide sequence ID" value="NZ_JABBFV010000025.1"/>
</dbReference>
<evidence type="ECO:0000256" key="1">
    <source>
        <dbReference type="ARBA" id="ARBA00005187"/>
    </source>
</evidence>
<evidence type="ECO:0000313" key="6">
    <source>
        <dbReference type="Proteomes" id="UP000519023"/>
    </source>
</evidence>
<dbReference type="InterPro" id="IPR001962">
    <property type="entry name" value="Asn_synthase"/>
</dbReference>
<dbReference type="PANTHER" id="PTHR43284:SF1">
    <property type="entry name" value="ASPARAGINE SYNTHETASE"/>
    <property type="match status" value="1"/>
</dbReference>
<dbReference type="GO" id="GO:0006529">
    <property type="term" value="P:asparagine biosynthetic process"/>
    <property type="evidence" value="ECO:0007669"/>
    <property type="project" value="InterPro"/>
</dbReference>
<evidence type="ECO:0000259" key="4">
    <source>
        <dbReference type="Pfam" id="PF00733"/>
    </source>
</evidence>
<comment type="caution">
    <text evidence="5">The sequence shown here is derived from an EMBL/GenBank/DDBJ whole genome shotgun (WGS) entry which is preliminary data.</text>
</comment>
<dbReference type="Proteomes" id="UP000519023">
    <property type="component" value="Unassembled WGS sequence"/>
</dbReference>
<protein>
    <recommendedName>
        <fullName evidence="2">asparagine synthase (glutamine-hydrolyzing)</fullName>
        <ecNumber evidence="2">6.3.5.4</ecNumber>
    </recommendedName>
</protein>
<proteinExistence type="predicted"/>
<dbReference type="InterPro" id="IPR051786">
    <property type="entry name" value="ASN_synthetase/amidase"/>
</dbReference>
<gene>
    <name evidence="5" type="ORF">HHL08_21725</name>
</gene>
<dbReference type="Pfam" id="PF00733">
    <property type="entry name" value="Asn_synthase"/>
    <property type="match status" value="2"/>
</dbReference>